<protein>
    <submittedName>
        <fullName evidence="2">Uncharacterized protein</fullName>
    </submittedName>
</protein>
<evidence type="ECO:0000256" key="1">
    <source>
        <dbReference type="SAM" id="MobiDB-lite"/>
    </source>
</evidence>
<organism evidence="2 3">
    <name type="scientific">Marasmiellus scandens</name>
    <dbReference type="NCBI Taxonomy" id="2682957"/>
    <lineage>
        <taxon>Eukaryota</taxon>
        <taxon>Fungi</taxon>
        <taxon>Dikarya</taxon>
        <taxon>Basidiomycota</taxon>
        <taxon>Agaricomycotina</taxon>
        <taxon>Agaricomycetes</taxon>
        <taxon>Agaricomycetidae</taxon>
        <taxon>Agaricales</taxon>
        <taxon>Marasmiineae</taxon>
        <taxon>Omphalotaceae</taxon>
        <taxon>Marasmiellus</taxon>
    </lineage>
</organism>
<name>A0ABR1JJK4_9AGAR</name>
<dbReference type="Proteomes" id="UP001498398">
    <property type="component" value="Unassembled WGS sequence"/>
</dbReference>
<comment type="caution">
    <text evidence="2">The sequence shown here is derived from an EMBL/GenBank/DDBJ whole genome shotgun (WGS) entry which is preliminary data.</text>
</comment>
<accession>A0ABR1JJK4</accession>
<evidence type="ECO:0000313" key="3">
    <source>
        <dbReference type="Proteomes" id="UP001498398"/>
    </source>
</evidence>
<proteinExistence type="predicted"/>
<dbReference type="PANTHER" id="PTHR39475">
    <property type="entry name" value="CONIDIATION-SPECIFIC PROTEIN 6"/>
    <property type="match status" value="1"/>
</dbReference>
<feature type="compositionally biased region" description="Basic and acidic residues" evidence="1">
    <location>
        <begin position="81"/>
        <end position="99"/>
    </location>
</feature>
<feature type="region of interest" description="Disordered" evidence="1">
    <location>
        <begin position="1"/>
        <end position="99"/>
    </location>
</feature>
<keyword evidence="3" id="KW-1185">Reference proteome</keyword>
<reference evidence="2 3" key="1">
    <citation type="submission" date="2024-01" db="EMBL/GenBank/DDBJ databases">
        <title>A draft genome for the cacao thread blight pathogen Marasmiellus scandens.</title>
        <authorList>
            <person name="Baruah I.K."/>
            <person name="Leung J."/>
            <person name="Bukari Y."/>
            <person name="Amoako-Attah I."/>
            <person name="Meinhardt L.W."/>
            <person name="Bailey B.A."/>
            <person name="Cohen S.P."/>
        </authorList>
    </citation>
    <scope>NUCLEOTIDE SEQUENCE [LARGE SCALE GENOMIC DNA]</scope>
    <source>
        <strain evidence="2 3">GH-19</strain>
    </source>
</reference>
<sequence>MSGSMQSNVGNSQIYGDADQRNTDGSIQDTQKAFDIAPDNAHGLLDSKDQRSIANRLGAAGSHNFDNESNKPQNTIEDPMEPARSHGNEPSRGAKIDAELKAEEEDLLKKKGKI</sequence>
<evidence type="ECO:0000313" key="2">
    <source>
        <dbReference type="EMBL" id="KAK7460798.1"/>
    </source>
</evidence>
<gene>
    <name evidence="2" type="ORF">VKT23_008727</name>
</gene>
<dbReference type="EMBL" id="JBANRG010000014">
    <property type="protein sequence ID" value="KAK7460798.1"/>
    <property type="molecule type" value="Genomic_DNA"/>
</dbReference>
<dbReference type="PANTHER" id="PTHR39475:SF1">
    <property type="entry name" value="CONIDIATION-SPECIFIC PROTEIN 6"/>
    <property type="match status" value="1"/>
</dbReference>
<feature type="compositionally biased region" description="Polar residues" evidence="1">
    <location>
        <begin position="1"/>
        <end position="14"/>
    </location>
</feature>